<dbReference type="Proteomes" id="UP000198654">
    <property type="component" value="Unassembled WGS sequence"/>
</dbReference>
<dbReference type="AlphaFoldDB" id="A0A1G9GP09"/>
<reference evidence="1 2" key="1">
    <citation type="submission" date="2016-10" db="EMBL/GenBank/DDBJ databases">
        <authorList>
            <person name="de Groot N.N."/>
        </authorList>
    </citation>
    <scope>NUCLEOTIDE SEQUENCE [LARGE SCALE GENOMIC DNA]</scope>
    <source>
        <strain evidence="1 2">DSM 14789</strain>
    </source>
</reference>
<dbReference type="EMBL" id="FNGI01000001">
    <property type="protein sequence ID" value="SDL02352.1"/>
    <property type="molecule type" value="Genomic_DNA"/>
</dbReference>
<protein>
    <submittedName>
        <fullName evidence="1">Uncharacterized protein</fullName>
    </submittedName>
</protein>
<keyword evidence="2" id="KW-1185">Reference proteome</keyword>
<evidence type="ECO:0000313" key="2">
    <source>
        <dbReference type="Proteomes" id="UP000198654"/>
    </source>
</evidence>
<name>A0A1G9GP09_9GAMM</name>
<proteinExistence type="predicted"/>
<sequence>MLKGTSRPLALLQDALLGQPADDVLAISELVTELEEACQLMAPVLLRLCAGNADDRTSASSLAWRMRGPLGALHDWVLSRTIKTPLNVEPTVLEDFINFVAMTHSLAESLGWPVPGRLMHLLGLAMTRARLEAHFGLEPALAMPGVQGGRGLSVVEIAALCGLKLTTVRNAVSRREMPHARDGGVPLDDALDWMVQRSGFLYAHINATTWERRTNGRLAADWLASAPHVVFERYISRLRLSLWHIQGNGRRFALNAEGVRNCVLLLPNVDARMLDGLGLERLDDRSNDPAALMHREAFMLSPSESLWQCQAPTLRSLNALIERLSRDVCDDQPLGNSA</sequence>
<dbReference type="RefSeq" id="WP_089725651.1">
    <property type="nucleotide sequence ID" value="NZ_FNGI01000001.1"/>
</dbReference>
<accession>A0A1G9GP09</accession>
<dbReference type="OrthoDB" id="6143714at2"/>
<evidence type="ECO:0000313" key="1">
    <source>
        <dbReference type="EMBL" id="SDL02352.1"/>
    </source>
</evidence>
<organism evidence="1 2">
    <name type="scientific">Modicisalibacter muralis</name>
    <dbReference type="NCBI Taxonomy" id="119000"/>
    <lineage>
        <taxon>Bacteria</taxon>
        <taxon>Pseudomonadati</taxon>
        <taxon>Pseudomonadota</taxon>
        <taxon>Gammaproteobacteria</taxon>
        <taxon>Oceanospirillales</taxon>
        <taxon>Halomonadaceae</taxon>
        <taxon>Modicisalibacter</taxon>
    </lineage>
</organism>
<gene>
    <name evidence="1" type="ORF">SAMN05661010_00783</name>
</gene>